<proteinExistence type="predicted"/>
<evidence type="ECO:0000256" key="1">
    <source>
        <dbReference type="ARBA" id="ARBA00023015"/>
    </source>
</evidence>
<dbReference type="InterPro" id="IPR000792">
    <property type="entry name" value="Tscrpt_reg_LuxR_C"/>
</dbReference>
<dbReference type="PANTHER" id="PTHR44688:SF16">
    <property type="entry name" value="DNA-BINDING TRANSCRIPTIONAL ACTIVATOR DEVR_DOSR"/>
    <property type="match status" value="1"/>
</dbReference>
<keyword evidence="2 6" id="KW-0238">DNA-binding</keyword>
<dbReference type="PRINTS" id="PR00038">
    <property type="entry name" value="HTHLUXR"/>
</dbReference>
<dbReference type="OrthoDB" id="4811808at2"/>
<dbReference type="eggNOG" id="COG2197">
    <property type="taxonomic scope" value="Bacteria"/>
</dbReference>
<evidence type="ECO:0000256" key="2">
    <source>
        <dbReference type="ARBA" id="ARBA00023125"/>
    </source>
</evidence>
<evidence type="ECO:0000259" key="5">
    <source>
        <dbReference type="PROSITE" id="PS50043"/>
    </source>
</evidence>
<evidence type="ECO:0000256" key="3">
    <source>
        <dbReference type="ARBA" id="ARBA00023163"/>
    </source>
</evidence>
<name>H6RJF9_BLASD</name>
<dbReference type="STRING" id="1146883.BLASA_0072"/>
<feature type="domain" description="HTH luxR-type" evidence="5">
    <location>
        <begin position="792"/>
        <end position="857"/>
    </location>
</feature>
<gene>
    <name evidence="6" type="ordered locus">BLASA_0072</name>
</gene>
<dbReference type="PROSITE" id="PS50043">
    <property type="entry name" value="HTH_LUXR_2"/>
    <property type="match status" value="1"/>
</dbReference>
<dbReference type="KEGG" id="bsd:BLASA_0072"/>
<reference evidence="7" key="2">
    <citation type="submission" date="2012-02" db="EMBL/GenBank/DDBJ databases">
        <title>Complete genome sequence of Blastococcus saxobsidens strain DD2.</title>
        <authorList>
            <person name="Genoscope."/>
        </authorList>
    </citation>
    <scope>NUCLEOTIDE SEQUENCE [LARGE SCALE GENOMIC DNA]</scope>
    <source>
        <strain evidence="7">DD2</strain>
    </source>
</reference>
<dbReference type="InterPro" id="IPR016032">
    <property type="entry name" value="Sig_transdc_resp-reg_C-effctor"/>
</dbReference>
<dbReference type="EMBL" id="FO117623">
    <property type="protein sequence ID" value="CCG01072.1"/>
    <property type="molecule type" value="Genomic_DNA"/>
</dbReference>
<dbReference type="SUPFAM" id="SSF52540">
    <property type="entry name" value="P-loop containing nucleoside triphosphate hydrolases"/>
    <property type="match status" value="1"/>
</dbReference>
<organism evidence="6 7">
    <name type="scientific">Blastococcus saxobsidens (strain DD2)</name>
    <dbReference type="NCBI Taxonomy" id="1146883"/>
    <lineage>
        <taxon>Bacteria</taxon>
        <taxon>Bacillati</taxon>
        <taxon>Actinomycetota</taxon>
        <taxon>Actinomycetes</taxon>
        <taxon>Geodermatophilales</taxon>
        <taxon>Geodermatophilaceae</taxon>
        <taxon>Blastococcus</taxon>
    </lineage>
</organism>
<dbReference type="SMART" id="SM00382">
    <property type="entry name" value="AAA"/>
    <property type="match status" value="1"/>
</dbReference>
<evidence type="ECO:0000313" key="6">
    <source>
        <dbReference type="EMBL" id="CCG01072.1"/>
    </source>
</evidence>
<accession>H6RJF9</accession>
<dbReference type="SMART" id="SM00421">
    <property type="entry name" value="HTH_LUXR"/>
    <property type="match status" value="1"/>
</dbReference>
<feature type="region of interest" description="Disordered" evidence="4">
    <location>
        <begin position="775"/>
        <end position="796"/>
    </location>
</feature>
<dbReference type="PANTHER" id="PTHR44688">
    <property type="entry name" value="DNA-BINDING TRANSCRIPTIONAL ACTIVATOR DEVR_DOSR"/>
    <property type="match status" value="1"/>
</dbReference>
<evidence type="ECO:0000256" key="4">
    <source>
        <dbReference type="SAM" id="MobiDB-lite"/>
    </source>
</evidence>
<dbReference type="SUPFAM" id="SSF46894">
    <property type="entry name" value="C-terminal effector domain of the bipartite response regulators"/>
    <property type="match status" value="1"/>
</dbReference>
<dbReference type="GO" id="GO:0006355">
    <property type="term" value="P:regulation of DNA-templated transcription"/>
    <property type="evidence" value="ECO:0007669"/>
    <property type="project" value="InterPro"/>
</dbReference>
<sequence length="861" mass="89479">MRKTEEDPCWPGSPQAMARRVVHEQVAGDGATHVAVLGPGGTGKTTLLAELVRLYRRAGVAVVDAQAAPEPGEVTDRLVVLVDDAHRLTPGAAGRLRVLLRHPLVGIVVAYRPWPRPPALQELIEAMAGDRRLVVLGHLDRDVVRGCAEHHLGPAAAAVVDPVLRQTGGLPALVEPMLRALAAAGAARQGAALAPRGAVPGPVGMAETPGVVSEQICAALADLDPCTRAVLHALAAGAPLDAELLAELVGTADATDLVQRVQTTGALLATGRVVPAIGSALLSTTPHDVTRSVRRRLFTLLLDRGEEPVELARALAADRVREPRVARLLLEQADAALAEDPGLAGALLSEAVDAGAPAAPLAVRRALAAALVGDLDGALQWADPALRDESAPGHRQAAGITAAVLAQRGLLTSTAELYRVAGPQRAGSTALALLAVGAREDAEAELASTEGAAGRWSPHLVSGCESLMARGVLESIRPGPSTAEAATTALSTLTRAATLLEPVGRTALLMDTPSALAALVALHTGELGSAESVLERALAADIGGPPARSRHLLLLAWTAMLRGRMPIAVERMNEARSGRGPLEPRDELFLRALEVGLARRASDLPALLRAWGRAREAVVRHPVDLFTLLPLGELVVAAARLGETARLAPHLAEAEALLARLGNPPLWSTSLHWSGAQAAIVMADPAMLQPHATALVSAARTSFYAAVLADAGRSWLRVLVGDIDAVSVLTAAERLAGIGLTWDGSRLAGQAAARATDSSDRSCLLQCARVLSGDDEPRHVSTGGAAPHGRAQAEPGGVLSAREREIAALVVEGLTYREIGAQLYISAKTVEHHVSRMRQRLGASSRSDLLARLRAELAEGA</sequence>
<dbReference type="InterPro" id="IPR036388">
    <property type="entry name" value="WH-like_DNA-bd_sf"/>
</dbReference>
<dbReference type="InterPro" id="IPR003593">
    <property type="entry name" value="AAA+_ATPase"/>
</dbReference>
<evidence type="ECO:0000313" key="7">
    <source>
        <dbReference type="Proteomes" id="UP000007517"/>
    </source>
</evidence>
<dbReference type="Pfam" id="PF00196">
    <property type="entry name" value="GerE"/>
    <property type="match status" value="1"/>
</dbReference>
<dbReference type="GO" id="GO:0003677">
    <property type="term" value="F:DNA binding"/>
    <property type="evidence" value="ECO:0007669"/>
    <property type="project" value="UniProtKB-KW"/>
</dbReference>
<dbReference type="HOGENOM" id="CLU_011326_0_0_11"/>
<dbReference type="Proteomes" id="UP000007517">
    <property type="component" value="Chromosome"/>
</dbReference>
<dbReference type="InterPro" id="IPR027417">
    <property type="entry name" value="P-loop_NTPase"/>
</dbReference>
<dbReference type="AlphaFoldDB" id="H6RJF9"/>
<dbReference type="CDD" id="cd06170">
    <property type="entry name" value="LuxR_C_like"/>
    <property type="match status" value="1"/>
</dbReference>
<dbReference type="eggNOG" id="COG2909">
    <property type="taxonomic scope" value="Bacteria"/>
</dbReference>
<dbReference type="PROSITE" id="PS00622">
    <property type="entry name" value="HTH_LUXR_1"/>
    <property type="match status" value="1"/>
</dbReference>
<dbReference type="Gene3D" id="1.10.10.10">
    <property type="entry name" value="Winged helix-like DNA-binding domain superfamily/Winged helix DNA-binding domain"/>
    <property type="match status" value="1"/>
</dbReference>
<keyword evidence="3" id="KW-0804">Transcription</keyword>
<keyword evidence="7" id="KW-1185">Reference proteome</keyword>
<reference evidence="6 7" key="1">
    <citation type="journal article" date="2012" name="J. Bacteriol.">
        <title>Genome Sequence of Blastococcus saxobsidens DD2, a Stone-Inhabiting Bacterium.</title>
        <authorList>
            <person name="Chouaia B."/>
            <person name="Crotti E."/>
            <person name="Brusetti L."/>
            <person name="Daffonchio D."/>
            <person name="Essoussi I."/>
            <person name="Nouioui I."/>
            <person name="Sbissi I."/>
            <person name="Ghodhbane-Gtari F."/>
            <person name="Gtari M."/>
            <person name="Vacherie B."/>
            <person name="Barbe V."/>
            <person name="Medigue C."/>
            <person name="Gury J."/>
            <person name="Pujic P."/>
            <person name="Normand P."/>
        </authorList>
    </citation>
    <scope>NUCLEOTIDE SEQUENCE [LARGE SCALE GENOMIC DNA]</scope>
    <source>
        <strain evidence="6 7">DD2</strain>
    </source>
</reference>
<protein>
    <submittedName>
        <fullName evidence="6">Response regulator containing a CheY-like receiver domain and an HTH DNA-binding domain</fullName>
    </submittedName>
</protein>
<keyword evidence="1" id="KW-0805">Transcription regulation</keyword>